<reference evidence="1" key="1">
    <citation type="submission" date="2022-06" db="EMBL/GenBank/DDBJ databases">
        <title>Fusarium solani species complex genomes reveal bases of compartmentalisation and animal pathogenesis.</title>
        <authorList>
            <person name="Tsai I.J."/>
        </authorList>
    </citation>
    <scope>NUCLEOTIDE SEQUENCE</scope>
    <source>
        <strain evidence="1">Fu6.1</strain>
    </source>
</reference>
<evidence type="ECO:0000313" key="2">
    <source>
        <dbReference type="Proteomes" id="UP001065298"/>
    </source>
</evidence>
<dbReference type="Proteomes" id="UP001065298">
    <property type="component" value="Chromosome 4"/>
</dbReference>
<gene>
    <name evidence="1" type="ORF">NCS57_00666200</name>
</gene>
<name>A0ACC0R3Z8_9HYPO</name>
<protein>
    <submittedName>
        <fullName evidence="1">Uncharacterized protein</fullName>
    </submittedName>
</protein>
<evidence type="ECO:0000313" key="1">
    <source>
        <dbReference type="EMBL" id="KAI8671897.1"/>
    </source>
</evidence>
<sequence>MQSRPHPKFYMPGEWLFKSSTLQSQPHARFYMPAEWSNHSHTLMVWPDSASIPWPYHEAIHSARYEVSAIANAISHFQPVTMYARPHNVSRAKDTVSERVTVCPLEAWHLWVRDTGPTFVQNISDGSPTGLSMNFNYWGAKLPREGDDGVVSRILSRMDVPVITAPFKAEGGAIEVDGEGTLLATESAILNANRNPGISKEAVEEHFRKFLGVKKTIWFRGVKGHDIADYHIDAFARFLSPGVVLLSRPPKTAQEILRAAYEQAREVIQQETDAQGRHLEVVELAEPPTEVLAGDHYGNTVASYANYLLVNGGVIMPRFGVGEEDLDAFELFRRRFPGREVVQIYLNTLPKLGGGIHSATQQVPLR</sequence>
<dbReference type="EMBL" id="CM046506">
    <property type="protein sequence ID" value="KAI8671897.1"/>
    <property type="molecule type" value="Genomic_DNA"/>
</dbReference>
<keyword evidence="2" id="KW-1185">Reference proteome</keyword>
<comment type="caution">
    <text evidence="1">The sequence shown here is derived from an EMBL/GenBank/DDBJ whole genome shotgun (WGS) entry which is preliminary data.</text>
</comment>
<organism evidence="1 2">
    <name type="scientific">Fusarium keratoplasticum</name>
    <dbReference type="NCBI Taxonomy" id="1328300"/>
    <lineage>
        <taxon>Eukaryota</taxon>
        <taxon>Fungi</taxon>
        <taxon>Dikarya</taxon>
        <taxon>Ascomycota</taxon>
        <taxon>Pezizomycotina</taxon>
        <taxon>Sordariomycetes</taxon>
        <taxon>Hypocreomycetidae</taxon>
        <taxon>Hypocreales</taxon>
        <taxon>Nectriaceae</taxon>
        <taxon>Fusarium</taxon>
        <taxon>Fusarium solani species complex</taxon>
    </lineage>
</organism>
<proteinExistence type="predicted"/>
<accession>A0ACC0R3Z8</accession>